<dbReference type="Gene3D" id="3.10.620.30">
    <property type="match status" value="1"/>
</dbReference>
<feature type="compositionally biased region" description="Acidic residues" evidence="5">
    <location>
        <begin position="769"/>
        <end position="782"/>
    </location>
</feature>
<feature type="compositionally biased region" description="Acidic residues" evidence="5">
    <location>
        <begin position="1363"/>
        <end position="1372"/>
    </location>
</feature>
<feature type="region of interest" description="Disordered" evidence="5">
    <location>
        <begin position="1121"/>
        <end position="1487"/>
    </location>
</feature>
<feature type="compositionally biased region" description="Acidic residues" evidence="5">
    <location>
        <begin position="1013"/>
        <end position="1027"/>
    </location>
</feature>
<proteinExistence type="predicted"/>
<evidence type="ECO:0000256" key="1">
    <source>
        <dbReference type="ARBA" id="ARBA00004613"/>
    </source>
</evidence>
<evidence type="ECO:0000256" key="2">
    <source>
        <dbReference type="ARBA" id="ARBA00022525"/>
    </source>
</evidence>
<feature type="compositionally biased region" description="Acidic residues" evidence="5">
    <location>
        <begin position="891"/>
        <end position="905"/>
    </location>
</feature>
<feature type="compositionally biased region" description="Acidic residues" evidence="5">
    <location>
        <begin position="1299"/>
        <end position="1308"/>
    </location>
</feature>
<feature type="compositionally biased region" description="Acidic residues" evidence="5">
    <location>
        <begin position="1129"/>
        <end position="1141"/>
    </location>
</feature>
<dbReference type="InterPro" id="IPR002931">
    <property type="entry name" value="Transglutaminase-like"/>
</dbReference>
<dbReference type="Pfam" id="PF18884">
    <property type="entry name" value="TSP3_bac"/>
    <property type="match status" value="24"/>
</dbReference>
<accession>A0A075GUF7</accession>
<feature type="compositionally biased region" description="Acidic residues" evidence="5">
    <location>
        <begin position="1509"/>
        <end position="1522"/>
    </location>
</feature>
<feature type="compositionally biased region" description="Acidic residues" evidence="5">
    <location>
        <begin position="1059"/>
        <end position="1068"/>
    </location>
</feature>
<feature type="compositionally biased region" description="Acidic residues" evidence="5">
    <location>
        <begin position="1434"/>
        <end position="1446"/>
    </location>
</feature>
<organism evidence="8">
    <name type="scientific">uncultured marine group II/III euryarchaeote KM3_202_G05</name>
    <dbReference type="NCBI Taxonomy" id="1457978"/>
    <lineage>
        <taxon>Archaea</taxon>
        <taxon>Methanobacteriati</taxon>
        <taxon>Methanobacteriota</taxon>
        <taxon>environmental samples</taxon>
    </lineage>
</organism>
<sequence>MRGGRYQALIVVILLLTALPYTPLMNIQSAQHANLATQERDASFPEMDSDGDGLNDTYEMELGFDPFDFDSDGDGIPDGIEREMLEDLAGSGLVPPNIEDLIGPDGDLDGDGIPNYLDDDIDGDGILDSMECNQDFNGDGFIDEADREHDSNGDGISDCLEQMLTPDGIGDSAPVDGFYGLNEQNLAAPIFVVDPIYNPRYWRAAAFDEYTGAQWRTSASYDPDPGWWHNGQSPYDFSGEVSHPGVTSSEASYTITYLAPSQGHVPTALYATSVTMGPSWEQGVRMDSEQSFVADGQFQEYSFTVTEFSYPAEIMNASVGAPGSQYLALPDLPQRAGPDNDIYDLAPVLTEGADSDYDIAQAIVRHLRENYQYDLNMEDSAEGEDPIDRFLFDTRRGKCTNFASAFVALARLNDLPSRFVVGFALGELTEWEGEPVRVITAGNAHAWVEVYFDQFGWVTFEPTSSQVAPGGSDLGTNTTGEDETVQGNGTQPGTDNEQLDSDDDGLTDDQELEIGTDPLDPDSDDDGLLDGVETLTGIFVAEYDTGSDPLNPDSDGDGLTDGDEVLDVLTIYGIRFTSDPNDRDTDDDGLTDGEEYNGTFYGGRTVYTFPNSNDTDQDGLHDGLELGLATPHGGNHTGPGWTPDLDPANRTSPVSEDTDRDGLLDGEEDANHNGRVDPGPWLGLGNLSGGETNPLLKDTDGGSRTDYEEIFVDDTNPLDYDNEIRDSDHDGLLDEVEINVHGTDPFNPDSDYDGLTDSQEILLYLTDPLDNDSDDDGLEDGNEVNQLGTDPLDDDTDNGGVIDGVEVDVDFTDPLNGSDDLLDDNDDDGDGLTNSEETLFGTDPLDPDSDDDGLSDGDEINLYSTDPTQADSDGDALDDGVEVLNWSTDPNDPDTDGDDLSDGDEVLTYGTNATREDTDGDGLNDGEEVLLLGTDPLVQDTDFGGVTDGVEVLVDGTDPLNGSDDFDPTGDNDEDGLTNAEEVVHGTDYLNPDSDDDGLLDGEEVNNYGTDPLDQDTDGDDLSDGDEVNIYLTDPLDSDSDNDGLSDGDEVNTYLTDPLDSDSDDDALTDGQEVETYGTNPLDPDTDGDLLEDGEEVWDYLTNPLDHDTDNDYLWDGVEVQIGSNPLDPDTDGEGLNDGDEVLNWTTDPTLPDTDGDGLDDREEVQDYGTDPLKADSDADGLDDYSELFTHFTDPLDADSDDDGLNDGSEVNTHLTDPLDFDTDDGGVIDGVEVLSHETDPLNGSDDRTDLVDTDNDGLTNGQEEIYGTDPENPDSDGDNLTDGHEVLDLGTNATNPDTDADGLDDWWENNVTGTDPTDPDTDDDGLLDGEEVALGTDPLDPDTDDDLLNDFQENNVTGTDPLDPDTDDDQLLDGAELYEWGTDPLNNETDGDGLDDGDEVNTYETDPADNDTDDDGLHDGEELLTYGTNPLDSDSDDDYLNDGDEVLIYGTDPLDPDSDDDGMEDGLEVAQGSDPLDPDTDDDGLIDGWEFQRLLEGYIFSPTKNDTDGDGIEDGDEDPDGDGLGVLDEMNIHFTDPLERDSDSDGLWDGDELDPWNIQLDPVDNIRNYDSWPNSTDSDGDGVGDYAEVVPSNDTYGSRTDPLRADTDSDDLDDAFELSYYWNVTGDNNTARLWYDEEGWETSNPTDPNTDGDEWGDGDDENPVSVVTDEEDPGWGFAPPSRGPQVRPDSVNKTELFVWTGRLYNTTTGTGYSNIVISSYLNRTVNTTGSIIGQNLTDSDGYFNVESSVPADYVAGDWIIRFHVPRTPINATTILKESYSPAFPLAVHGYSNLTISVPPTSSLNGTTVVIGLLREQGNLPMAGAVVNLSWQGLLLNATTGSDGSFAFTIELPETPGNYSLNASWNGTSFVSAAGASGWTDVIDGNVNLTVALPSVLLSNASYLVTGTLHGNETVPPTGTLVLALGGQPFMTLPVSDNGDWQALLEVAGNATPGNTSLTVTYSGDGYHPAAVLSEPVMIRGWSALTLESLSTSRDSEVTLRGNLTDNRGFPVEGAEVALQWNLRWSGTTVTDSNGKYSLLLDLSEAANGPHIAKAFFNTTLALNGSYAVAEILVETDTFLLFENCVQNGTGWECNAVRGQNFTLAGRLVDDRGEGLAFAELEVLWDDASLPVIYADAGGNFSLEMPVAPDVAQPFEVLVTHPQRGYLHGSAGEVLVVPQSSVSISLLATDTLRGYDVAVGGVIHDLLGAPVAGAELLLELRDPAGAIWLTQPVMTDGNGIFTFTTQVPADVSAGNGSVFADYEGGRFYLANHTSLPTSFRISGASQFSQLNASSDGGMLLRGHAVSFTGMLTDELGNPLNGNVSAQLDMHDLTIAALGGGSYRANGTVPAHYRLNHTLTFAWLGDEFHTGASGSLEVTVYVATQLLLAPDPAVARPGDNVTLTATLQEDDGSSLAGQTVTLEFVLFDQLGQVIAQQNVTRVTGADGGVSEIIEFIPGTEYLRITGGYGGSGTWVATESSTDVEREVVVIPGIDWSQYLPLLAGIPAALMVSGYYLYWLQRHKYEVRNLIRDMQEQMNEEDDYRRIIIQSYFQLTSILERYGFLRRPTQTAREFREVLSRALPISPEGVGLMTQLFEIARYSGVKPHVVDEFGMTWSDGSYNLWCGEALETLHTIELDLEGGLEQGFLDRLGRKFRRWAT</sequence>
<keyword evidence="3" id="KW-0732">Signal</keyword>
<feature type="compositionally biased region" description="Acidic residues" evidence="5">
    <location>
        <begin position="993"/>
        <end position="1004"/>
    </location>
</feature>
<feature type="compositionally biased region" description="Acidic residues" evidence="5">
    <location>
        <begin position="1340"/>
        <end position="1349"/>
    </location>
</feature>
<dbReference type="PROSITE" id="PS00018">
    <property type="entry name" value="EF_HAND_1"/>
    <property type="match status" value="2"/>
</dbReference>
<dbReference type="InterPro" id="IPR059100">
    <property type="entry name" value="TSP3_bac"/>
</dbReference>
<evidence type="ECO:0000256" key="3">
    <source>
        <dbReference type="ARBA" id="ARBA00022729"/>
    </source>
</evidence>
<dbReference type="Gene3D" id="4.10.1080.10">
    <property type="entry name" value="TSP type-3 repeat"/>
    <property type="match status" value="1"/>
</dbReference>
<evidence type="ECO:0000259" key="7">
    <source>
        <dbReference type="SMART" id="SM00460"/>
    </source>
</evidence>
<feature type="region of interest" description="Disordered" evidence="5">
    <location>
        <begin position="465"/>
        <end position="530"/>
    </location>
</feature>
<keyword evidence="6" id="KW-1133">Transmembrane helix</keyword>
<evidence type="ECO:0000256" key="6">
    <source>
        <dbReference type="SAM" id="Phobius"/>
    </source>
</evidence>
<dbReference type="InterPro" id="IPR018247">
    <property type="entry name" value="EF_Hand_1_Ca_BS"/>
</dbReference>
<feature type="region of interest" description="Disordered" evidence="5">
    <location>
        <begin position="628"/>
        <end position="703"/>
    </location>
</feature>
<name>A0A075GUF7_9EURY</name>
<keyword evidence="4" id="KW-0106">Calcium</keyword>
<feature type="region of interest" description="Disordered" evidence="5">
    <location>
        <begin position="1501"/>
        <end position="1522"/>
    </location>
</feature>
<feature type="compositionally biased region" description="Acidic residues" evidence="5">
    <location>
        <begin position="1318"/>
        <end position="1332"/>
    </location>
</feature>
<keyword evidence="6" id="KW-0812">Transmembrane</keyword>
<dbReference type="EMBL" id="KF900800">
    <property type="protein sequence ID" value="AIF07399.1"/>
    <property type="molecule type" value="Genomic_DNA"/>
</dbReference>
<feature type="region of interest" description="Disordered" evidence="5">
    <location>
        <begin position="576"/>
        <end position="600"/>
    </location>
</feature>
<feature type="compositionally biased region" description="Acidic residues" evidence="5">
    <location>
        <begin position="1390"/>
        <end position="1415"/>
    </location>
</feature>
<keyword evidence="2" id="KW-0964">Secreted</keyword>
<evidence type="ECO:0000256" key="5">
    <source>
        <dbReference type="SAM" id="MobiDB-lite"/>
    </source>
</evidence>
<dbReference type="PANTHER" id="PTHR37467:SF1">
    <property type="entry name" value="EXPORTED CALCIUM-BINDING GLYCOPROTEIN"/>
    <property type="match status" value="1"/>
</dbReference>
<dbReference type="SUPFAM" id="SSF54001">
    <property type="entry name" value="Cysteine proteinases"/>
    <property type="match status" value="1"/>
</dbReference>
<feature type="region of interest" description="Disordered" evidence="5">
    <location>
        <begin position="952"/>
        <end position="1091"/>
    </location>
</feature>
<dbReference type="Pfam" id="PF01841">
    <property type="entry name" value="Transglut_core"/>
    <property type="match status" value="1"/>
</dbReference>
<feature type="compositionally biased region" description="Acidic residues" evidence="5">
    <location>
        <begin position="1651"/>
        <end position="1674"/>
    </location>
</feature>
<feature type="compositionally biased region" description="Acidic residues" evidence="5">
    <location>
        <begin position="497"/>
        <end position="528"/>
    </location>
</feature>
<dbReference type="PANTHER" id="PTHR37467">
    <property type="entry name" value="EXPORTED CALCIUM-BINDING GLYCOPROTEIN-RELATED"/>
    <property type="match status" value="1"/>
</dbReference>
<feature type="compositionally biased region" description="Acidic residues" evidence="5">
    <location>
        <begin position="820"/>
        <end position="830"/>
    </location>
</feature>
<feature type="compositionally biased region" description="Acidic residues" evidence="5">
    <location>
        <begin position="1036"/>
        <end position="1050"/>
    </location>
</feature>
<feature type="compositionally biased region" description="Acidic residues" evidence="5">
    <location>
        <begin position="1455"/>
        <end position="1468"/>
    </location>
</feature>
<feature type="compositionally biased region" description="Acidic residues" evidence="5">
    <location>
        <begin position="656"/>
        <end position="668"/>
    </location>
</feature>
<keyword evidence="6" id="KW-0472">Membrane</keyword>
<feature type="compositionally biased region" description="Polar residues" evidence="5">
    <location>
        <begin position="862"/>
        <end position="871"/>
    </location>
</feature>
<feature type="compositionally biased region" description="Acidic residues" evidence="5">
    <location>
        <begin position="845"/>
        <end position="859"/>
    </location>
</feature>
<feature type="domain" description="Transglutaminase-like" evidence="7">
    <location>
        <begin position="391"/>
        <end position="464"/>
    </location>
</feature>
<dbReference type="SMART" id="SM00460">
    <property type="entry name" value="TGc"/>
    <property type="match status" value="1"/>
</dbReference>
<feature type="region of interest" description="Disordered" evidence="5">
    <location>
        <begin position="1574"/>
        <end position="1609"/>
    </location>
</feature>
<feature type="transmembrane region" description="Helical" evidence="6">
    <location>
        <begin position="2497"/>
        <end position="2516"/>
    </location>
</feature>
<feature type="compositionally biased region" description="Acidic residues" evidence="5">
    <location>
        <begin position="964"/>
        <end position="976"/>
    </location>
</feature>
<reference evidence="8" key="1">
    <citation type="journal article" date="2014" name="Genome Biol. Evol.">
        <title>Pangenome evidence for extensive interdomain horizontal transfer affecting lineage core and shell genes in uncultured planktonic thaumarchaeota and euryarchaeota.</title>
        <authorList>
            <person name="Deschamps P."/>
            <person name="Zivanovic Y."/>
            <person name="Moreira D."/>
            <person name="Rodriguez-Valera F."/>
            <person name="Lopez-Garcia P."/>
        </authorList>
    </citation>
    <scope>NUCLEOTIDE SEQUENCE</scope>
</reference>
<feature type="compositionally biased region" description="Acidic residues" evidence="5">
    <location>
        <begin position="872"/>
        <end position="881"/>
    </location>
</feature>
<dbReference type="InterPro" id="IPR038765">
    <property type="entry name" value="Papain-like_cys_pep_sf"/>
</dbReference>
<feature type="region of interest" description="Disordered" evidence="5">
    <location>
        <begin position="1640"/>
        <end position="1690"/>
    </location>
</feature>
<dbReference type="Pfam" id="PF13559">
    <property type="entry name" value="DUF4129"/>
    <property type="match status" value="1"/>
</dbReference>
<evidence type="ECO:0000313" key="8">
    <source>
        <dbReference type="EMBL" id="AIF07399.1"/>
    </source>
</evidence>
<evidence type="ECO:0000256" key="4">
    <source>
        <dbReference type="ARBA" id="ARBA00022837"/>
    </source>
</evidence>
<feature type="compositionally biased region" description="Acidic residues" evidence="5">
    <location>
        <begin position="1196"/>
        <end position="1205"/>
    </location>
</feature>
<dbReference type="InterPro" id="IPR028974">
    <property type="entry name" value="TSP_type-3_rpt"/>
</dbReference>
<dbReference type="InterPro" id="IPR053180">
    <property type="entry name" value="Ca-binding_acidic-repeat"/>
</dbReference>
<dbReference type="SUPFAM" id="SSF103647">
    <property type="entry name" value="TSP type-3 repeat"/>
    <property type="match status" value="1"/>
</dbReference>
<feature type="compositionally biased region" description="Basic and acidic residues" evidence="5">
    <location>
        <begin position="1235"/>
        <end position="1251"/>
    </location>
</feature>
<dbReference type="GO" id="GO:0005509">
    <property type="term" value="F:calcium ion binding"/>
    <property type="evidence" value="ECO:0007669"/>
    <property type="project" value="InterPro"/>
</dbReference>
<feature type="compositionally biased region" description="Polar residues" evidence="5">
    <location>
        <begin position="474"/>
        <end position="496"/>
    </location>
</feature>
<feature type="compositionally biased region" description="Acidic residues" evidence="5">
    <location>
        <begin position="1154"/>
        <end position="1166"/>
    </location>
</feature>
<comment type="subcellular location">
    <subcellularLocation>
        <location evidence="1">Secreted</location>
    </subcellularLocation>
</comment>
<feature type="compositionally biased region" description="Acidic residues" evidence="5">
    <location>
        <begin position="584"/>
        <end position="595"/>
    </location>
</feature>
<dbReference type="InterPro" id="IPR025403">
    <property type="entry name" value="TgpA-like_C"/>
</dbReference>
<feature type="compositionally biased region" description="Acidic residues" evidence="5">
    <location>
        <begin position="1477"/>
        <end position="1486"/>
    </location>
</feature>
<protein>
    <submittedName>
        <fullName evidence="8">Transglutaminase-like superfamily protein</fullName>
    </submittedName>
</protein>
<feature type="region of interest" description="Disordered" evidence="5">
    <location>
        <begin position="767"/>
        <end position="925"/>
    </location>
</feature>